<evidence type="ECO:0000259" key="1">
    <source>
        <dbReference type="SMART" id="SM00587"/>
    </source>
</evidence>
<reference evidence="2" key="1">
    <citation type="submission" date="2020-08" db="EMBL/GenBank/DDBJ databases">
        <title>Genome sequencing and assembly of the red palm weevil Rhynchophorus ferrugineus.</title>
        <authorList>
            <person name="Dias G.B."/>
            <person name="Bergman C.M."/>
            <person name="Manee M."/>
        </authorList>
    </citation>
    <scope>NUCLEOTIDE SEQUENCE</scope>
    <source>
        <strain evidence="2">AA-2017</strain>
        <tissue evidence="2">Whole larva</tissue>
    </source>
</reference>
<accession>A0A834MFB1</accession>
<dbReference type="SMART" id="SM00587">
    <property type="entry name" value="CHK"/>
    <property type="match status" value="1"/>
</dbReference>
<organism evidence="2 3">
    <name type="scientific">Rhynchophorus ferrugineus</name>
    <name type="common">Red palm weevil</name>
    <name type="synonym">Curculio ferrugineus</name>
    <dbReference type="NCBI Taxonomy" id="354439"/>
    <lineage>
        <taxon>Eukaryota</taxon>
        <taxon>Metazoa</taxon>
        <taxon>Ecdysozoa</taxon>
        <taxon>Arthropoda</taxon>
        <taxon>Hexapoda</taxon>
        <taxon>Insecta</taxon>
        <taxon>Pterygota</taxon>
        <taxon>Neoptera</taxon>
        <taxon>Endopterygota</taxon>
        <taxon>Coleoptera</taxon>
        <taxon>Polyphaga</taxon>
        <taxon>Cucujiformia</taxon>
        <taxon>Curculionidae</taxon>
        <taxon>Dryophthorinae</taxon>
        <taxon>Rhynchophorus</taxon>
    </lineage>
</organism>
<dbReference type="PANTHER" id="PTHR11012">
    <property type="entry name" value="PROTEIN KINASE-LIKE DOMAIN-CONTAINING"/>
    <property type="match status" value="1"/>
</dbReference>
<dbReference type="Proteomes" id="UP000625711">
    <property type="component" value="Unassembled WGS sequence"/>
</dbReference>
<keyword evidence="3" id="KW-1185">Reference proteome</keyword>
<comment type="caution">
    <text evidence="2">The sequence shown here is derived from an EMBL/GenBank/DDBJ whole genome shotgun (WGS) entry which is preliminary data.</text>
</comment>
<dbReference type="AlphaFoldDB" id="A0A834MFB1"/>
<feature type="domain" description="CHK kinase-like" evidence="1">
    <location>
        <begin position="135"/>
        <end position="325"/>
    </location>
</feature>
<dbReference type="InterPro" id="IPR004119">
    <property type="entry name" value="EcKL"/>
</dbReference>
<dbReference type="OrthoDB" id="8250698at2759"/>
<dbReference type="EMBL" id="JAACXV010000335">
    <property type="protein sequence ID" value="KAF7279856.1"/>
    <property type="molecule type" value="Genomic_DNA"/>
</dbReference>
<protein>
    <recommendedName>
        <fullName evidence="1">CHK kinase-like domain-containing protein</fullName>
    </recommendedName>
</protein>
<evidence type="ECO:0000313" key="2">
    <source>
        <dbReference type="EMBL" id="KAF7279856.1"/>
    </source>
</evidence>
<sequence length="396" mass="45939">MAGSRSNIIDLPDILSKYYKNNVKIIQERIKQLKKPSSFELTATIKTQYSRDTEIVTYFMKTCERDRNITFRTDLLSRFKNEVEFYESIIPAITDFQISEGISPARLYYNIFPTRIGARISDNPNRRVPDDTGVLLLENLKEKGYITPGAKEGLDLASCKIVLVRMAHMHVAPLVMRDIRPHEFEEKIVPTLMTIQPEKNTYCRKYINKLLNMVLKSKKFAKYARSITKAVDMSLCNYCIGNPHENSDWMTLCHSKVYNTNLMIAYNKKKPIACKILGLKNLQYSNCINDLIFFLFTSVDNDVLQESFNYLAHYYFQCIENIFEDYRLLVTGYTIADFHKEMNTQGPLTLVKILEALAEITCNEYDANGNPIIGRTFQKKLEFVLKIMISKGWFTK</sequence>
<gene>
    <name evidence="2" type="ORF">GWI33_006663</name>
</gene>
<name>A0A834MFB1_RHYFE</name>
<dbReference type="InterPro" id="IPR015897">
    <property type="entry name" value="CHK_kinase-like"/>
</dbReference>
<dbReference type="Pfam" id="PF02958">
    <property type="entry name" value="EcKL"/>
    <property type="match status" value="1"/>
</dbReference>
<evidence type="ECO:0000313" key="3">
    <source>
        <dbReference type="Proteomes" id="UP000625711"/>
    </source>
</evidence>
<proteinExistence type="predicted"/>
<dbReference type="PANTHER" id="PTHR11012:SF55">
    <property type="entry name" value="BHLH DOMAIN-CONTAINING PROTEIN"/>
    <property type="match status" value="1"/>
</dbReference>